<gene>
    <name evidence="3" type="ORF">GCM10007392_30940</name>
</gene>
<comment type="caution">
    <text evidence="3">The sequence shown here is derived from an EMBL/GenBank/DDBJ whole genome shotgun (WGS) entry which is preliminary data.</text>
</comment>
<dbReference type="InterPro" id="IPR020904">
    <property type="entry name" value="Sc_DH/Rdtase_CS"/>
</dbReference>
<proteinExistence type="inferred from homology"/>
<dbReference type="RefSeq" id="WP_189610267.1">
    <property type="nucleotide sequence ID" value="NZ_BMXR01000007.1"/>
</dbReference>
<dbReference type="SUPFAM" id="SSF51735">
    <property type="entry name" value="NAD(P)-binding Rossmann-fold domains"/>
    <property type="match status" value="1"/>
</dbReference>
<evidence type="ECO:0000256" key="2">
    <source>
        <dbReference type="ARBA" id="ARBA00023002"/>
    </source>
</evidence>
<dbReference type="Gene3D" id="3.40.50.720">
    <property type="entry name" value="NAD(P)-binding Rossmann-like Domain"/>
    <property type="match status" value="1"/>
</dbReference>
<name>A0A918KEN5_9GAMM</name>
<reference evidence="3" key="1">
    <citation type="journal article" date="2014" name="Int. J. Syst. Evol. Microbiol.">
        <title>Complete genome sequence of Corynebacterium casei LMG S-19264T (=DSM 44701T), isolated from a smear-ripened cheese.</title>
        <authorList>
            <consortium name="US DOE Joint Genome Institute (JGI-PGF)"/>
            <person name="Walter F."/>
            <person name="Albersmeier A."/>
            <person name="Kalinowski J."/>
            <person name="Ruckert C."/>
        </authorList>
    </citation>
    <scope>NUCLEOTIDE SEQUENCE</scope>
    <source>
        <strain evidence="3">KCTC 22169</strain>
    </source>
</reference>
<dbReference type="PRINTS" id="PR00081">
    <property type="entry name" value="GDHRDH"/>
</dbReference>
<dbReference type="NCBIfam" id="NF006509">
    <property type="entry name" value="PRK08945.1"/>
    <property type="match status" value="1"/>
</dbReference>
<dbReference type="InterPro" id="IPR002347">
    <property type="entry name" value="SDR_fam"/>
</dbReference>
<accession>A0A918KEN5</accession>
<dbReference type="EMBL" id="BMXR01000007">
    <property type="protein sequence ID" value="GGX60726.1"/>
    <property type="molecule type" value="Genomic_DNA"/>
</dbReference>
<keyword evidence="4" id="KW-1185">Reference proteome</keyword>
<keyword evidence="2" id="KW-0560">Oxidoreductase</keyword>
<dbReference type="PROSITE" id="PS00061">
    <property type="entry name" value="ADH_SHORT"/>
    <property type="match status" value="1"/>
</dbReference>
<protein>
    <submittedName>
        <fullName evidence="3">YciK family oxidoreductase</fullName>
    </submittedName>
</protein>
<dbReference type="PANTHER" id="PTHR42901:SF1">
    <property type="entry name" value="ALCOHOL DEHYDROGENASE"/>
    <property type="match status" value="1"/>
</dbReference>
<dbReference type="AlphaFoldDB" id="A0A918KEN5"/>
<dbReference type="PANTHER" id="PTHR42901">
    <property type="entry name" value="ALCOHOL DEHYDROGENASE"/>
    <property type="match status" value="1"/>
</dbReference>
<evidence type="ECO:0000313" key="3">
    <source>
        <dbReference type="EMBL" id="GGX60726.1"/>
    </source>
</evidence>
<comment type="similarity">
    <text evidence="1">Belongs to the short-chain dehydrogenases/reductases (SDR) family.</text>
</comment>
<dbReference type="Proteomes" id="UP000626148">
    <property type="component" value="Unassembled WGS sequence"/>
</dbReference>
<dbReference type="Pfam" id="PF00106">
    <property type="entry name" value="adh_short"/>
    <property type="match status" value="1"/>
</dbReference>
<reference evidence="3" key="2">
    <citation type="submission" date="2020-09" db="EMBL/GenBank/DDBJ databases">
        <authorList>
            <person name="Sun Q."/>
            <person name="Kim S."/>
        </authorList>
    </citation>
    <scope>NUCLEOTIDE SEQUENCE</scope>
    <source>
        <strain evidence="3">KCTC 22169</strain>
    </source>
</reference>
<dbReference type="GO" id="GO:0016491">
    <property type="term" value="F:oxidoreductase activity"/>
    <property type="evidence" value="ECO:0007669"/>
    <property type="project" value="UniProtKB-KW"/>
</dbReference>
<organism evidence="3 4">
    <name type="scientific">Saccharospirillum salsuginis</name>
    <dbReference type="NCBI Taxonomy" id="418750"/>
    <lineage>
        <taxon>Bacteria</taxon>
        <taxon>Pseudomonadati</taxon>
        <taxon>Pseudomonadota</taxon>
        <taxon>Gammaproteobacteria</taxon>
        <taxon>Oceanospirillales</taxon>
        <taxon>Saccharospirillaceae</taxon>
        <taxon>Saccharospirillum</taxon>
    </lineage>
</organism>
<evidence type="ECO:0000256" key="1">
    <source>
        <dbReference type="ARBA" id="ARBA00006484"/>
    </source>
</evidence>
<sequence>MADTSSTPTLTRADLDRSQTTDALKDQVILVTGAGDGIGQAAALDFARAGAHVVLIGRTQSKLEAVYDRIEEETDTQPIILPIDLAELTIENARELAYGIEQNYGRLDGVLLNASLLGTKMSIAQYPADIWDKVMQVNVNSCFYLTQALLPMLEAAEHGRLIFTTSSVGRQGRAYWGAYAVSKFATEGLMQILADELKNISKVRTHCINPGGTRTAMRAQAYPGEDPASVPAPEEHMPLYRYLMSPESQGLHGLSVDARDFL</sequence>
<dbReference type="InterPro" id="IPR036291">
    <property type="entry name" value="NAD(P)-bd_dom_sf"/>
</dbReference>
<evidence type="ECO:0000313" key="4">
    <source>
        <dbReference type="Proteomes" id="UP000626148"/>
    </source>
</evidence>